<evidence type="ECO:0000256" key="5">
    <source>
        <dbReference type="ARBA" id="ARBA00023143"/>
    </source>
</evidence>
<dbReference type="GO" id="GO:0009425">
    <property type="term" value="C:bacterial-type flagellum basal body"/>
    <property type="evidence" value="ECO:0007669"/>
    <property type="project" value="UniProtKB-SubCell"/>
</dbReference>
<dbReference type="Proteomes" id="UP001165678">
    <property type="component" value="Unassembled WGS sequence"/>
</dbReference>
<dbReference type="PANTHER" id="PTHR38766">
    <property type="entry name" value="FLAGELLAR PROTEIN FLIO"/>
    <property type="match status" value="1"/>
</dbReference>
<dbReference type="NCBIfam" id="TIGR03500">
    <property type="entry name" value="FliO_TIGR"/>
    <property type="match status" value="1"/>
</dbReference>
<dbReference type="AlphaFoldDB" id="A0AA42CTE4"/>
<reference evidence="8" key="1">
    <citation type="submission" date="2022-11" db="EMBL/GenBank/DDBJ databases">
        <title>Larsenimonas rhizosphaerae sp. nov., isolated from a tidal mudflat.</title>
        <authorList>
            <person name="Lee S.D."/>
            <person name="Kim I.S."/>
        </authorList>
    </citation>
    <scope>NUCLEOTIDE SEQUENCE</scope>
    <source>
        <strain evidence="8">GH2-1</strain>
    </source>
</reference>
<keyword evidence="4 7" id="KW-0472">Membrane</keyword>
<dbReference type="PANTHER" id="PTHR38766:SF1">
    <property type="entry name" value="FLAGELLAR PROTEIN FLIO"/>
    <property type="match status" value="1"/>
</dbReference>
<keyword evidence="1 7" id="KW-1003">Cell membrane</keyword>
<dbReference type="InterPro" id="IPR022781">
    <property type="entry name" value="Flagellar_biosynth_FliO"/>
</dbReference>
<keyword evidence="8" id="KW-0966">Cell projection</keyword>
<organism evidence="8 9">
    <name type="scientific">Larsenimonas rhizosphaerae</name>
    <dbReference type="NCBI Taxonomy" id="2944682"/>
    <lineage>
        <taxon>Bacteria</taxon>
        <taxon>Pseudomonadati</taxon>
        <taxon>Pseudomonadota</taxon>
        <taxon>Gammaproteobacteria</taxon>
        <taxon>Oceanospirillales</taxon>
        <taxon>Halomonadaceae</taxon>
        <taxon>Larsenimonas</taxon>
    </lineage>
</organism>
<feature type="transmembrane region" description="Helical" evidence="7">
    <location>
        <begin position="42"/>
        <end position="60"/>
    </location>
</feature>
<proteinExistence type="inferred from homology"/>
<dbReference type="InterPro" id="IPR052205">
    <property type="entry name" value="FliO/MopB"/>
</dbReference>
<evidence type="ECO:0000313" key="9">
    <source>
        <dbReference type="Proteomes" id="UP001165678"/>
    </source>
</evidence>
<comment type="subcellular location">
    <subcellularLocation>
        <location evidence="7">Cell membrane</location>
    </subcellularLocation>
    <subcellularLocation>
        <location evidence="7">Bacterial flagellum basal body</location>
    </subcellularLocation>
</comment>
<dbReference type="GO" id="GO:0005886">
    <property type="term" value="C:plasma membrane"/>
    <property type="evidence" value="ECO:0007669"/>
    <property type="project" value="UniProtKB-SubCell"/>
</dbReference>
<keyword evidence="9" id="KW-1185">Reference proteome</keyword>
<evidence type="ECO:0000313" key="8">
    <source>
        <dbReference type="EMBL" id="MCX2523114.1"/>
    </source>
</evidence>
<protein>
    <recommendedName>
        <fullName evidence="7">Flagellar protein</fullName>
    </recommendedName>
</protein>
<accession>A0AA42CTE4</accession>
<gene>
    <name evidence="8" type="primary">fliO</name>
    <name evidence="8" type="ORF">OQ287_02565</name>
</gene>
<evidence type="ECO:0000256" key="4">
    <source>
        <dbReference type="ARBA" id="ARBA00023136"/>
    </source>
</evidence>
<evidence type="ECO:0000256" key="2">
    <source>
        <dbReference type="ARBA" id="ARBA00022692"/>
    </source>
</evidence>
<dbReference type="Pfam" id="PF04347">
    <property type="entry name" value="FliO"/>
    <property type="match status" value="1"/>
</dbReference>
<dbReference type="GO" id="GO:0044781">
    <property type="term" value="P:bacterial-type flagellum organization"/>
    <property type="evidence" value="ECO:0007669"/>
    <property type="project" value="UniProtKB-UniRule"/>
</dbReference>
<evidence type="ECO:0000256" key="3">
    <source>
        <dbReference type="ARBA" id="ARBA00022989"/>
    </source>
</evidence>
<keyword evidence="8" id="KW-0969">Cilium</keyword>
<evidence type="ECO:0000256" key="1">
    <source>
        <dbReference type="ARBA" id="ARBA00022475"/>
    </source>
</evidence>
<dbReference type="RefSeq" id="WP_250936451.1">
    <property type="nucleotide sequence ID" value="NZ_JAMLJK010000001.1"/>
</dbReference>
<comment type="similarity">
    <text evidence="6 7">Belongs to the FliO/MopB family.</text>
</comment>
<name>A0AA42CTE4_9GAMM</name>
<keyword evidence="8" id="KW-0282">Flagellum</keyword>
<evidence type="ECO:0000256" key="7">
    <source>
        <dbReference type="RuleBase" id="RU362064"/>
    </source>
</evidence>
<evidence type="ECO:0000256" key="6">
    <source>
        <dbReference type="ARBA" id="ARBA00037937"/>
    </source>
</evidence>
<dbReference type="EMBL" id="JAPIVE010000001">
    <property type="protein sequence ID" value="MCX2523114.1"/>
    <property type="molecule type" value="Genomic_DNA"/>
</dbReference>
<keyword evidence="2 7" id="KW-0812">Transmembrane</keyword>
<keyword evidence="5 7" id="KW-0975">Bacterial flagellum</keyword>
<keyword evidence="3 7" id="KW-1133">Transmembrane helix</keyword>
<comment type="caution">
    <text evidence="8">The sequence shown here is derived from an EMBL/GenBank/DDBJ whole genome shotgun (WGS) entry which is preliminary data.</text>
</comment>
<sequence length="160" mass="17034">MAQLDQTAMDTAVSIGQASSAGAYTTLGTSGEWAGMASMGKMALGLLVVIALIFACSAMIKRMGALRHLRGDSQLRVISAQQLGQRERIVMVETEDARLVLGVTPHAISVLHTLPPSPRDASLVDAEHNGPATRPTFKQALAHQLKHSFKRSTTSGQDRS</sequence>